<evidence type="ECO:0000256" key="2">
    <source>
        <dbReference type="SAM" id="Phobius"/>
    </source>
</evidence>
<keyword evidence="2" id="KW-1133">Transmembrane helix</keyword>
<keyword evidence="5" id="KW-1185">Reference proteome</keyword>
<dbReference type="Pfam" id="PF02470">
    <property type="entry name" value="MlaD"/>
    <property type="match status" value="1"/>
</dbReference>
<feature type="compositionally biased region" description="Basic and acidic residues" evidence="1">
    <location>
        <begin position="100"/>
        <end position="117"/>
    </location>
</feature>
<reference evidence="4 5" key="1">
    <citation type="journal article" date="2019" name="Emerg. Microbes Infect.">
        <title>Comprehensive subspecies identification of 175 nontuberculous mycobacteria species based on 7547 genomic profiles.</title>
        <authorList>
            <person name="Matsumoto Y."/>
            <person name="Kinjo T."/>
            <person name="Motooka D."/>
            <person name="Nabeya D."/>
            <person name="Jung N."/>
            <person name="Uechi K."/>
            <person name="Horii T."/>
            <person name="Iida T."/>
            <person name="Fujita J."/>
            <person name="Nakamura S."/>
        </authorList>
    </citation>
    <scope>NUCLEOTIDE SEQUENCE [LARGE SCALE GENOMIC DNA]</scope>
    <source>
        <strain evidence="4 5">JCM 30395</strain>
    </source>
</reference>
<dbReference type="InterPro" id="IPR052336">
    <property type="entry name" value="MlaD_Phospholipid_Transporter"/>
</dbReference>
<name>A0A7I7SL87_9MYCO</name>
<dbReference type="AlphaFoldDB" id="A0A7I7SL87"/>
<sequence>MFTGHGRATQIAAGMALMLTLVVAIAVIATPWGRHVARNTHVAYFDNTNGLYTGDEIRILGVAVGTVDKVEPQPNSAKVTFSVDSHYQVPADVKAAIRRSDAGRRGEHPDRAHRVADRMGLSAP</sequence>
<dbReference type="PANTHER" id="PTHR33371:SF4">
    <property type="entry name" value="INTERMEMBRANE PHOSPHOLIPID TRANSPORT SYSTEM BINDING PROTEIN MLAD"/>
    <property type="match status" value="1"/>
</dbReference>
<evidence type="ECO:0000313" key="4">
    <source>
        <dbReference type="EMBL" id="BBY57764.1"/>
    </source>
</evidence>
<organism evidence="4 5">
    <name type="scientific">Mycolicibacterium sarraceniae</name>
    <dbReference type="NCBI Taxonomy" id="1534348"/>
    <lineage>
        <taxon>Bacteria</taxon>
        <taxon>Bacillati</taxon>
        <taxon>Actinomycetota</taxon>
        <taxon>Actinomycetes</taxon>
        <taxon>Mycobacteriales</taxon>
        <taxon>Mycobacteriaceae</taxon>
        <taxon>Mycolicibacterium</taxon>
    </lineage>
</organism>
<protein>
    <recommendedName>
        <fullName evidence="3">Mce/MlaD domain-containing protein</fullName>
    </recommendedName>
</protein>
<dbReference type="RefSeq" id="WP_235677925.1">
    <property type="nucleotide sequence ID" value="NZ_AP022595.1"/>
</dbReference>
<feature type="region of interest" description="Disordered" evidence="1">
    <location>
        <begin position="100"/>
        <end position="124"/>
    </location>
</feature>
<feature type="transmembrane region" description="Helical" evidence="2">
    <location>
        <begin position="12"/>
        <end position="32"/>
    </location>
</feature>
<proteinExistence type="predicted"/>
<dbReference type="EMBL" id="AP022595">
    <property type="protein sequence ID" value="BBY57764.1"/>
    <property type="molecule type" value="Genomic_DNA"/>
</dbReference>
<accession>A0A7I7SL87</accession>
<dbReference type="GO" id="GO:0005576">
    <property type="term" value="C:extracellular region"/>
    <property type="evidence" value="ECO:0007669"/>
    <property type="project" value="TreeGrafter"/>
</dbReference>
<gene>
    <name evidence="4" type="ORF">MSAR_09000</name>
</gene>
<feature type="domain" description="Mce/MlaD" evidence="3">
    <location>
        <begin position="40"/>
        <end position="101"/>
    </location>
</feature>
<dbReference type="PANTHER" id="PTHR33371">
    <property type="entry name" value="INTERMEMBRANE PHOSPHOLIPID TRANSPORT SYSTEM BINDING PROTEIN MLAD-RELATED"/>
    <property type="match status" value="1"/>
</dbReference>
<dbReference type="InterPro" id="IPR003399">
    <property type="entry name" value="Mce/MlaD"/>
</dbReference>
<dbReference type="KEGG" id="msar:MSAR_09000"/>
<keyword evidence="2" id="KW-0812">Transmembrane</keyword>
<dbReference type="Proteomes" id="UP000466445">
    <property type="component" value="Chromosome"/>
</dbReference>
<evidence type="ECO:0000256" key="1">
    <source>
        <dbReference type="SAM" id="MobiDB-lite"/>
    </source>
</evidence>
<evidence type="ECO:0000259" key="3">
    <source>
        <dbReference type="Pfam" id="PF02470"/>
    </source>
</evidence>
<evidence type="ECO:0000313" key="5">
    <source>
        <dbReference type="Proteomes" id="UP000466445"/>
    </source>
</evidence>
<keyword evidence="2" id="KW-0472">Membrane</keyword>